<dbReference type="PANTHER" id="PTHR16263:SF4">
    <property type="entry name" value="TETRATRICOPEPTIDE REPEAT PROTEIN 38"/>
    <property type="match status" value="1"/>
</dbReference>
<dbReference type="Gene3D" id="1.25.40.10">
    <property type="entry name" value="Tetratricopeptide repeat domain"/>
    <property type="match status" value="1"/>
</dbReference>
<gene>
    <name evidence="5" type="ORF">LMG32289_04510</name>
</gene>
<keyword evidence="4" id="KW-0802">TPR repeat</keyword>
<dbReference type="Proteomes" id="UP000706525">
    <property type="component" value="Unassembled WGS sequence"/>
</dbReference>
<dbReference type="RefSeq" id="WP_223992281.1">
    <property type="nucleotide sequence ID" value="NZ_CAJZAG010000009.1"/>
</dbReference>
<sequence length="431" mass="47148">MLTDRYGLEVSTTSPAARDAYVAGVDSVISGVAGYRAHLAEAVDRDPSFALPKIALARGIFLDGEVKAARELAADAVSLVADATPRERSHANVLALGIQGKPREAMRAMHDHLRDWPRDAMVLAPATSVFGLYGFSGDPAHEEALYAFLSSLAPDYGQDWWFEAMLGFAACETGRLDEAWRLLDRAFAANPRHAHAAHFRAHVMYERGETAQILDFLEGWMPQHDPRSLTHCHLSWHVALAALALGKAERAWQVFRTSVRPGGAWGPPINVVTDSVSFLWRAELAGWSRDIDAWQALREHAARCYPKAGLGYADVHAMIACIAADDFEALQGRLAEIRDLIEGMSYPATEVVVLIADGFAAYAAEDWEGAIQALEQAWPQTVCIGGSRAQRDLVAFTLVAAYLRSERLDAAHAFMQAQEARHASVVVKGYC</sequence>
<dbReference type="InterPro" id="IPR011990">
    <property type="entry name" value="TPR-like_helical_dom_sf"/>
</dbReference>
<name>A0ABN7Z737_9BURK</name>
<comment type="similarity">
    <text evidence="1">Belongs to the TTC38 family.</text>
</comment>
<evidence type="ECO:0000256" key="3">
    <source>
        <dbReference type="ARBA" id="ARBA00022737"/>
    </source>
</evidence>
<proteinExistence type="inferred from homology"/>
<evidence type="ECO:0000256" key="2">
    <source>
        <dbReference type="ARBA" id="ARBA00019992"/>
    </source>
</evidence>
<evidence type="ECO:0000256" key="4">
    <source>
        <dbReference type="ARBA" id="ARBA00022803"/>
    </source>
</evidence>
<keyword evidence="3" id="KW-0677">Repeat</keyword>
<dbReference type="EMBL" id="CAJZAG010000009">
    <property type="protein sequence ID" value="CAG9180115.1"/>
    <property type="molecule type" value="Genomic_DNA"/>
</dbReference>
<comment type="caution">
    <text evidence="5">The sequence shown here is derived from an EMBL/GenBank/DDBJ whole genome shotgun (WGS) entry which is preliminary data.</text>
</comment>
<accession>A0ABN7Z737</accession>
<protein>
    <recommendedName>
        <fullName evidence="2">Tetratricopeptide repeat protein 38</fullName>
    </recommendedName>
</protein>
<evidence type="ECO:0000313" key="5">
    <source>
        <dbReference type="EMBL" id="CAG9180115.1"/>
    </source>
</evidence>
<evidence type="ECO:0000256" key="1">
    <source>
        <dbReference type="ARBA" id="ARBA00005857"/>
    </source>
</evidence>
<dbReference type="PANTHER" id="PTHR16263">
    <property type="entry name" value="TETRATRICOPEPTIDE REPEAT PROTEIN 38"/>
    <property type="match status" value="1"/>
</dbReference>
<dbReference type="SUPFAM" id="SSF48452">
    <property type="entry name" value="TPR-like"/>
    <property type="match status" value="1"/>
</dbReference>
<dbReference type="InterPro" id="IPR033891">
    <property type="entry name" value="TTC38"/>
</dbReference>
<organism evidence="5 6">
    <name type="scientific">Cupriavidus pampae</name>
    <dbReference type="NCBI Taxonomy" id="659251"/>
    <lineage>
        <taxon>Bacteria</taxon>
        <taxon>Pseudomonadati</taxon>
        <taxon>Pseudomonadota</taxon>
        <taxon>Betaproteobacteria</taxon>
        <taxon>Burkholderiales</taxon>
        <taxon>Burkholderiaceae</taxon>
        <taxon>Cupriavidus</taxon>
    </lineage>
</organism>
<keyword evidence="6" id="KW-1185">Reference proteome</keyword>
<evidence type="ECO:0000313" key="6">
    <source>
        <dbReference type="Proteomes" id="UP000706525"/>
    </source>
</evidence>
<reference evidence="5 6" key="1">
    <citation type="submission" date="2021-08" db="EMBL/GenBank/DDBJ databases">
        <authorList>
            <person name="Peeters C."/>
        </authorList>
    </citation>
    <scope>NUCLEOTIDE SEQUENCE [LARGE SCALE GENOMIC DNA]</scope>
    <source>
        <strain evidence="5 6">LMG 32289</strain>
    </source>
</reference>